<name>A0ACB7FFK3_NIBAL</name>
<evidence type="ECO:0000313" key="2">
    <source>
        <dbReference type="Proteomes" id="UP000805704"/>
    </source>
</evidence>
<sequence>MLCTRRTKTLVSTCVILSGMTNIVCLLYVGWITNYVANNGGPKVAGESGGGGGGGGGGGEADRKLEEDSKGETLRIIERLDRLESVVNEHIKGQDGVQAEAVPQTFYPAHELDFTLKFQAVISSDDGLKPPAGVWIWIIVTHRDFRSSSRV</sequence>
<gene>
    <name evidence="1" type="primary">GALNT18.3</name>
    <name evidence="1" type="ORF">GBF38_020878</name>
</gene>
<accession>A0ACB7FFK3</accession>
<reference evidence="1" key="1">
    <citation type="submission" date="2020-04" db="EMBL/GenBank/DDBJ databases">
        <title>A chromosome-scale assembly and high-density genetic map of the yellow drum (Nibea albiflora) genome.</title>
        <authorList>
            <person name="Xu D."/>
            <person name="Zhang W."/>
            <person name="Chen R."/>
            <person name="Tan P."/>
            <person name="Wang L."/>
            <person name="Song H."/>
            <person name="Tian L."/>
            <person name="Zhu Q."/>
            <person name="Wang B."/>
        </authorList>
    </citation>
    <scope>NUCLEOTIDE SEQUENCE</scope>
    <source>
        <strain evidence="1">ZJHYS-2018</strain>
    </source>
</reference>
<dbReference type="Proteomes" id="UP000805704">
    <property type="component" value="Chromosome 12"/>
</dbReference>
<proteinExistence type="predicted"/>
<feature type="non-terminal residue" evidence="1">
    <location>
        <position position="151"/>
    </location>
</feature>
<dbReference type="EMBL" id="CM024800">
    <property type="protein sequence ID" value="KAG8012916.1"/>
    <property type="molecule type" value="Genomic_DNA"/>
</dbReference>
<keyword evidence="2" id="KW-1185">Reference proteome</keyword>
<evidence type="ECO:0000313" key="1">
    <source>
        <dbReference type="EMBL" id="KAG8012916.1"/>
    </source>
</evidence>
<organism evidence="1 2">
    <name type="scientific">Nibea albiflora</name>
    <name type="common">Yellow drum</name>
    <name type="synonym">Corvina albiflora</name>
    <dbReference type="NCBI Taxonomy" id="240163"/>
    <lineage>
        <taxon>Eukaryota</taxon>
        <taxon>Metazoa</taxon>
        <taxon>Chordata</taxon>
        <taxon>Craniata</taxon>
        <taxon>Vertebrata</taxon>
        <taxon>Euteleostomi</taxon>
        <taxon>Actinopterygii</taxon>
        <taxon>Neopterygii</taxon>
        <taxon>Teleostei</taxon>
        <taxon>Neoteleostei</taxon>
        <taxon>Acanthomorphata</taxon>
        <taxon>Eupercaria</taxon>
        <taxon>Sciaenidae</taxon>
        <taxon>Nibea</taxon>
    </lineage>
</organism>
<protein>
    <submittedName>
        <fullName evidence="1">Polypeptide N-acetylgalactosaminyltransferase 18</fullName>
    </submittedName>
</protein>
<comment type="caution">
    <text evidence="1">The sequence shown here is derived from an EMBL/GenBank/DDBJ whole genome shotgun (WGS) entry which is preliminary data.</text>
</comment>